<comment type="caution">
    <text evidence="5">The sequence shown here is derived from an EMBL/GenBank/DDBJ whole genome shotgun (WGS) entry which is preliminary data.</text>
</comment>
<dbReference type="Gene3D" id="3.40.640.10">
    <property type="entry name" value="Type I PLP-dependent aspartate aminotransferase-like (Major domain)"/>
    <property type="match status" value="1"/>
</dbReference>
<reference evidence="5 6" key="1">
    <citation type="journal article" date="2019" name="New Phytol.">
        <title>Comparative genomics reveals unique wood-decay strategies and fruiting body development in the Schizophyllaceae.</title>
        <authorList>
            <person name="Almasi E."/>
            <person name="Sahu N."/>
            <person name="Krizsan K."/>
            <person name="Balint B."/>
            <person name="Kovacs G.M."/>
            <person name="Kiss B."/>
            <person name="Cseklye J."/>
            <person name="Drula E."/>
            <person name="Henrissat B."/>
            <person name="Nagy I."/>
            <person name="Chovatia M."/>
            <person name="Adam C."/>
            <person name="LaButti K."/>
            <person name="Lipzen A."/>
            <person name="Riley R."/>
            <person name="Grigoriev I.V."/>
            <person name="Nagy L.G."/>
        </authorList>
    </citation>
    <scope>NUCLEOTIDE SEQUENCE [LARGE SCALE GENOMIC DNA]</scope>
    <source>
        <strain evidence="5 6">NL-1724</strain>
    </source>
</reference>
<dbReference type="Gene3D" id="3.90.1150.10">
    <property type="entry name" value="Aspartate Aminotransferase, domain 1"/>
    <property type="match status" value="1"/>
</dbReference>
<gene>
    <name evidence="5" type="ORF">BD626DRAFT_450281</name>
</gene>
<dbReference type="PROSITE" id="PS00868">
    <property type="entry name" value="CYS_MET_METAB_PP"/>
    <property type="match status" value="1"/>
</dbReference>
<dbReference type="GO" id="GO:0030170">
    <property type="term" value="F:pyridoxal phosphate binding"/>
    <property type="evidence" value="ECO:0007669"/>
    <property type="project" value="InterPro"/>
</dbReference>
<protein>
    <submittedName>
        <fullName evidence="5">Cys/Met metabolism PLP-dependent enzyme-domain-containing protein</fullName>
    </submittedName>
</protein>
<proteinExistence type="inferred from homology"/>
<dbReference type="PIRSF" id="PIRSF001434">
    <property type="entry name" value="CGS"/>
    <property type="match status" value="1"/>
</dbReference>
<dbReference type="PANTHER" id="PTHR11808:SF35">
    <property type="entry name" value="CYSTATHIONINE GAMMA-SYNTHASE (AFU_ORTHOLOGUE AFUA_7G01590)"/>
    <property type="match status" value="1"/>
</dbReference>
<dbReference type="Proteomes" id="UP000320762">
    <property type="component" value="Unassembled WGS sequence"/>
</dbReference>
<dbReference type="InterPro" id="IPR015424">
    <property type="entry name" value="PyrdxlP-dep_Trfase"/>
</dbReference>
<evidence type="ECO:0000256" key="4">
    <source>
        <dbReference type="RuleBase" id="RU362118"/>
    </source>
</evidence>
<accession>A0A550CTC8</accession>
<dbReference type="InterPro" id="IPR015421">
    <property type="entry name" value="PyrdxlP-dep_Trfase_major"/>
</dbReference>
<name>A0A550CTC8_9AGAR</name>
<dbReference type="OrthoDB" id="3512640at2759"/>
<comment type="similarity">
    <text evidence="4">Belongs to the trans-sulfuration enzymes family.</text>
</comment>
<dbReference type="SUPFAM" id="SSF53383">
    <property type="entry name" value="PLP-dependent transferases"/>
    <property type="match status" value="1"/>
</dbReference>
<dbReference type="Pfam" id="PF01053">
    <property type="entry name" value="Cys_Met_Meta_PP"/>
    <property type="match status" value="1"/>
</dbReference>
<dbReference type="AlphaFoldDB" id="A0A550CTC8"/>
<sequence>MAPPKVNGTDLIHGDGVLGHTPEVAPSISMSTTFRAPLPDPDAGPIDLSNVDLRNPTRDIYSRYTQPVSTRVEHILSKVNNGFALTYASGLAAFYSALVHVRPKRVAVQGGYHGCHVALQVYNRARDVVVPSIGLDDEYEPGDMCWLETPLNPTGEARDIQHYADKVHKVGGVLLVDATFGPPPLQYPFNFGADIIMHSGTKYFGGHSDLLCGVLIVKTHEKWTKLWTDRTYMGNMMGSLEAWLLLRSLRTLHLRVPRQSENAAQLAQWLSQIAHTPVGQKYDGVPGGIIARVWHSSLQGIDARGFDPKRQMAGGWNATFAMEMANSEYARLLPHALKYYIAATSLGGVETLIEQRIQSDPGAPPGLIRISVGVEDIEDLKADMKQALLRLKGDAKL</sequence>
<evidence type="ECO:0000313" key="6">
    <source>
        <dbReference type="Proteomes" id="UP000320762"/>
    </source>
</evidence>
<dbReference type="InterPro" id="IPR054542">
    <property type="entry name" value="Cys_met_metab_PP"/>
</dbReference>
<keyword evidence="2 3" id="KW-0663">Pyridoxal phosphate</keyword>
<evidence type="ECO:0000256" key="1">
    <source>
        <dbReference type="ARBA" id="ARBA00001933"/>
    </source>
</evidence>
<dbReference type="GO" id="GO:0019346">
    <property type="term" value="P:transsulfuration"/>
    <property type="evidence" value="ECO:0007669"/>
    <property type="project" value="InterPro"/>
</dbReference>
<dbReference type="InterPro" id="IPR000277">
    <property type="entry name" value="Cys/Met-Metab_PyrdxlP-dep_enz"/>
</dbReference>
<dbReference type="InterPro" id="IPR015422">
    <property type="entry name" value="PyrdxlP-dep_Trfase_small"/>
</dbReference>
<evidence type="ECO:0000256" key="2">
    <source>
        <dbReference type="ARBA" id="ARBA00022898"/>
    </source>
</evidence>
<feature type="modified residue" description="N6-(pyridoxal phosphate)lysine" evidence="3">
    <location>
        <position position="202"/>
    </location>
</feature>
<evidence type="ECO:0000313" key="5">
    <source>
        <dbReference type="EMBL" id="TRM68035.1"/>
    </source>
</evidence>
<dbReference type="STRING" id="97359.A0A550CTC8"/>
<keyword evidence="6" id="KW-1185">Reference proteome</keyword>
<dbReference type="GO" id="GO:0016846">
    <property type="term" value="F:carbon-sulfur lyase activity"/>
    <property type="evidence" value="ECO:0007669"/>
    <property type="project" value="TreeGrafter"/>
</dbReference>
<dbReference type="EMBL" id="VDMD01000002">
    <property type="protein sequence ID" value="TRM68035.1"/>
    <property type="molecule type" value="Genomic_DNA"/>
</dbReference>
<organism evidence="5 6">
    <name type="scientific">Schizophyllum amplum</name>
    <dbReference type="NCBI Taxonomy" id="97359"/>
    <lineage>
        <taxon>Eukaryota</taxon>
        <taxon>Fungi</taxon>
        <taxon>Dikarya</taxon>
        <taxon>Basidiomycota</taxon>
        <taxon>Agaricomycotina</taxon>
        <taxon>Agaricomycetes</taxon>
        <taxon>Agaricomycetidae</taxon>
        <taxon>Agaricales</taxon>
        <taxon>Schizophyllaceae</taxon>
        <taxon>Schizophyllum</taxon>
    </lineage>
</organism>
<evidence type="ECO:0000256" key="3">
    <source>
        <dbReference type="PIRSR" id="PIRSR001434-2"/>
    </source>
</evidence>
<dbReference type="GO" id="GO:0005737">
    <property type="term" value="C:cytoplasm"/>
    <property type="evidence" value="ECO:0007669"/>
    <property type="project" value="TreeGrafter"/>
</dbReference>
<comment type="cofactor">
    <cofactor evidence="1 4">
        <name>pyridoxal 5'-phosphate</name>
        <dbReference type="ChEBI" id="CHEBI:597326"/>
    </cofactor>
</comment>
<dbReference type="PANTHER" id="PTHR11808">
    <property type="entry name" value="TRANS-SULFURATION ENZYME FAMILY MEMBER"/>
    <property type="match status" value="1"/>
</dbReference>